<evidence type="ECO:0000313" key="2">
    <source>
        <dbReference type="EMBL" id="APG47890.1"/>
    </source>
</evidence>
<sequence>MATDDPQEQQYLRDLIVALSRFGEQTSDANLLQEVVDLSSAFEPFDATTATIANAKAVASLWLGSVSGDSQIVERACRELQALLKDPKLDDQARSQTIQNTSILLLENARHNRSERVFRELVDVLTRPNSHLRKSQVTIGTAKLELAQLTGDRKTLGEAIEHFNSALSSSALSAKDRSQILHSLGQTHFLTGKLSKEPQSFKDAVGSLTDAVELLGETTLDDARLARLKADLGAYTLALAWTIGDGALAKEAADHYQAARVMIGLEKAPYLYARVSLGLFELHYRMKHWEHATNVGFEILDAFERIQSNPRLTSGINDFGPRALSGFGDKLAACLILSDRPSEAAFQLDKLRGRRIALSKLRRQSTGDEDPELIKLRTKLDLAIKDGDDRECRIAWEDYLTKRRELRFDLVDRELREFFEAPANTDDGTFVHLTFSIFGSHALIRPLSQSEWITIPLPKSALPTINSLLTSSDDSLSWQAAYGALLENPDTQGEPFECWNRVVERARAEIGHHVLGPIHQGLIANGIKPGGRLIMSVPGEFAKLPFASAKLDEDLTMDGAWAFSIAPSLATLGSVPDNYQRGFACVSPNLKRDTNLPDLPFAGHESKALARTNPQARIIDGSSATPTAVLEAFKSQQIVHLACHSRYGGHNDTGIFLADGEFLSLRRMVAVGHQQLQTSLVVLSACEAGLVGLTSDRDEYVGLPGTLLELGVTGVVAPLWPVHDDAALVFSDHFYRCLFGPTGATAMSPVQALSGAKQFLRDATWKTLTEDHYLEASMYSSSAPRLRRIDKTLTPAESGAPSSLEEKPFAHPHHWSGWTLWGR</sequence>
<feature type="domain" description="CHAT" evidence="1">
    <location>
        <begin position="513"/>
        <end position="822"/>
    </location>
</feature>
<dbReference type="EMBL" id="CP016364">
    <property type="protein sequence ID" value="APG47890.1"/>
    <property type="molecule type" value="Genomic_DNA"/>
</dbReference>
<name>A0A1L3I710_9RHOB</name>
<dbReference type="InterPro" id="IPR024983">
    <property type="entry name" value="CHAT_dom"/>
</dbReference>
<gene>
    <name evidence="2" type="ORF">PhaeoP97_02507</name>
</gene>
<keyword evidence="3" id="KW-1185">Reference proteome</keyword>
<accession>A0A1L3I710</accession>
<evidence type="ECO:0000259" key="1">
    <source>
        <dbReference type="Pfam" id="PF12770"/>
    </source>
</evidence>
<reference evidence="3" key="1">
    <citation type="submission" date="2016-07" db="EMBL/GenBank/DDBJ databases">
        <title>Phaeobacter portensis sp. nov., a tropodithietic acid producing bacterium isolated from a German harbor.</title>
        <authorList>
            <person name="Freese H.M."/>
            <person name="Bunk B."/>
            <person name="Breider S."/>
            <person name="Brinkhoff T."/>
        </authorList>
    </citation>
    <scope>NUCLEOTIDE SEQUENCE [LARGE SCALE GENOMIC DNA]</scope>
    <source>
        <strain evidence="3">P97</strain>
    </source>
</reference>
<dbReference type="Gene3D" id="1.25.40.10">
    <property type="entry name" value="Tetratricopeptide repeat domain"/>
    <property type="match status" value="1"/>
</dbReference>
<dbReference type="InterPro" id="IPR011990">
    <property type="entry name" value="TPR-like_helical_dom_sf"/>
</dbReference>
<proteinExistence type="predicted"/>
<protein>
    <submittedName>
        <fullName evidence="2">CHAT domain protein</fullName>
    </submittedName>
</protein>
<dbReference type="KEGG" id="php:PhaeoP97_02507"/>
<organism evidence="2 3">
    <name type="scientific">Phaeobacter porticola</name>
    <dbReference type="NCBI Taxonomy" id="1844006"/>
    <lineage>
        <taxon>Bacteria</taxon>
        <taxon>Pseudomonadati</taxon>
        <taxon>Pseudomonadota</taxon>
        <taxon>Alphaproteobacteria</taxon>
        <taxon>Rhodobacterales</taxon>
        <taxon>Roseobacteraceae</taxon>
        <taxon>Phaeobacter</taxon>
    </lineage>
</organism>
<dbReference type="Proteomes" id="UP000183859">
    <property type="component" value="Chromosome"/>
</dbReference>
<dbReference type="RefSeq" id="WP_072505309.1">
    <property type="nucleotide sequence ID" value="NZ_CP016364.1"/>
</dbReference>
<dbReference type="AlphaFoldDB" id="A0A1L3I710"/>
<dbReference type="Pfam" id="PF12770">
    <property type="entry name" value="CHAT"/>
    <property type="match status" value="1"/>
</dbReference>
<evidence type="ECO:0000313" key="3">
    <source>
        <dbReference type="Proteomes" id="UP000183859"/>
    </source>
</evidence>